<reference evidence="1 2" key="1">
    <citation type="journal article" date="2023" name="Microbiol. Spectr.">
        <title>Symbiosis of Carpenter Bees with Uncharacterized Lactic Acid Bacteria Showing NAD Auxotrophy.</title>
        <authorList>
            <person name="Kawasaki S."/>
            <person name="Ozawa K."/>
            <person name="Mori T."/>
            <person name="Yamamoto A."/>
            <person name="Ito M."/>
            <person name="Ohkuma M."/>
            <person name="Sakamoto M."/>
            <person name="Matsutani M."/>
        </authorList>
    </citation>
    <scope>NUCLEOTIDE SEQUENCE [LARGE SCALE GENOMIC DNA]</scope>
    <source>
        <strain evidence="1 2">KimC2</strain>
    </source>
</reference>
<dbReference type="AlphaFoldDB" id="A0AAU9CSY5"/>
<accession>A0AAU9CSY5</accession>
<dbReference type="InterPro" id="IPR047727">
    <property type="entry name" value="Sce7725-like"/>
</dbReference>
<evidence type="ECO:0000313" key="2">
    <source>
        <dbReference type="Proteomes" id="UP001321804"/>
    </source>
</evidence>
<evidence type="ECO:0000313" key="1">
    <source>
        <dbReference type="EMBL" id="BDR55476.1"/>
    </source>
</evidence>
<protein>
    <recommendedName>
        <fullName evidence="3">Sce7725 family protein</fullName>
    </recommendedName>
</protein>
<dbReference type="KEGG" id="xak:KIMC2_00380"/>
<proteinExistence type="predicted"/>
<organism evidence="1 2">
    <name type="scientific">Xylocopilactobacillus apis</name>
    <dbReference type="NCBI Taxonomy" id="2932183"/>
    <lineage>
        <taxon>Bacteria</taxon>
        <taxon>Bacillati</taxon>
        <taxon>Bacillota</taxon>
        <taxon>Bacilli</taxon>
        <taxon>Lactobacillales</taxon>
        <taxon>Lactobacillaceae</taxon>
        <taxon>Xylocopilactobacillus</taxon>
    </lineage>
</organism>
<sequence length="305" mass="34545">MYFPYFRGRMYELLALKELVADGKLSNSIIPIIEPIKLTSTFNNLLTTFDAADHKLAIVYNPEVGDLSDSSDGIELMDNNCVIPSILVNKSAISTVAALKSQGIQEKDILAVLNKRDFIETYQTLFDTDSPKYTIASKDRQILRKAKSPKVLFDDKFSKREKNADYLKEDDEFFSEDHLYYSEEGFEGFGDYSIIGNEYNEGGFAPRAVAIHIVYFAKNNELRIHHFVSDSNFDISDVAGKFNEAVLKLQKWYSSQSEIQLTYALQLLLNHAEEGTYPGLPTIKKLSMMHHMELIGKYLGGSKKG</sequence>
<dbReference type="NCBIfam" id="NF033831">
    <property type="entry name" value="sce7725_fam"/>
    <property type="match status" value="1"/>
</dbReference>
<dbReference type="RefSeq" id="WP_317696811.1">
    <property type="nucleotide sequence ID" value="NZ_AP026801.1"/>
</dbReference>
<gene>
    <name evidence="1" type="ORF">KIMC2_00380</name>
</gene>
<evidence type="ECO:0008006" key="3">
    <source>
        <dbReference type="Google" id="ProtNLM"/>
    </source>
</evidence>
<dbReference type="Proteomes" id="UP001321804">
    <property type="component" value="Chromosome"/>
</dbReference>
<dbReference type="EMBL" id="AP026801">
    <property type="protein sequence ID" value="BDR55476.1"/>
    <property type="molecule type" value="Genomic_DNA"/>
</dbReference>
<keyword evidence="2" id="KW-1185">Reference proteome</keyword>
<name>A0AAU9CSY5_9LACO</name>